<evidence type="ECO:0000313" key="1">
    <source>
        <dbReference type="EMBL" id="MFD2933572.1"/>
    </source>
</evidence>
<keyword evidence="2" id="KW-1185">Reference proteome</keyword>
<comment type="caution">
    <text evidence="1">The sequence shown here is derived from an EMBL/GenBank/DDBJ whole genome shotgun (WGS) entry which is preliminary data.</text>
</comment>
<name>A0ABW6ADR9_9BACT</name>
<gene>
    <name evidence="1" type="ORF">ACFS25_07240</name>
</gene>
<proteinExistence type="predicted"/>
<accession>A0ABW6ADR9</accession>
<dbReference type="InterPro" id="IPR024508">
    <property type="entry name" value="DUF3226"/>
</dbReference>
<dbReference type="Proteomes" id="UP001597512">
    <property type="component" value="Unassembled WGS sequence"/>
</dbReference>
<protein>
    <submittedName>
        <fullName evidence="1">DUF3226 domain-containing protein</fullName>
    </submittedName>
</protein>
<dbReference type="RefSeq" id="WP_381498043.1">
    <property type="nucleotide sequence ID" value="NZ_JBHUOM010000002.1"/>
</dbReference>
<dbReference type="EMBL" id="JBHUOM010000002">
    <property type="protein sequence ID" value="MFD2933572.1"/>
    <property type="molecule type" value="Genomic_DNA"/>
</dbReference>
<dbReference type="Pfam" id="PF11536">
    <property type="entry name" value="DUF3226"/>
    <property type="match status" value="1"/>
</dbReference>
<organism evidence="1 2">
    <name type="scientific">Spirosoma flavum</name>
    <dbReference type="NCBI Taxonomy" id="2048557"/>
    <lineage>
        <taxon>Bacteria</taxon>
        <taxon>Pseudomonadati</taxon>
        <taxon>Bacteroidota</taxon>
        <taxon>Cytophagia</taxon>
        <taxon>Cytophagales</taxon>
        <taxon>Cytophagaceae</taxon>
        <taxon>Spirosoma</taxon>
    </lineage>
</organism>
<evidence type="ECO:0000313" key="2">
    <source>
        <dbReference type="Proteomes" id="UP001597512"/>
    </source>
</evidence>
<reference evidence="2" key="1">
    <citation type="journal article" date="2019" name="Int. J. Syst. Evol. Microbiol.">
        <title>The Global Catalogue of Microorganisms (GCM) 10K type strain sequencing project: providing services to taxonomists for standard genome sequencing and annotation.</title>
        <authorList>
            <consortium name="The Broad Institute Genomics Platform"/>
            <consortium name="The Broad Institute Genome Sequencing Center for Infectious Disease"/>
            <person name="Wu L."/>
            <person name="Ma J."/>
        </authorList>
    </citation>
    <scope>NUCLEOTIDE SEQUENCE [LARGE SCALE GENOMIC DNA]</scope>
    <source>
        <strain evidence="2">KCTC 52490</strain>
    </source>
</reference>
<sequence length="213" mass="24374">MSKIKILVEGIADAKFLQDLINEWYTYPLGIASLGKLGDIIHLDGKDAFDSANKLEKLSILFEQADFLGIPVIVIFDADHYPDNHLLFSSHSQTHGFTFFLLPNNEADGDLETLLQTIIHPENQIIFDCWQAYESCLNGKKTAMTETGLFTLPARKTKIYAYLEALVGESGTEKEKIKERQRDYRNENHWNLDPTYPTLKPLKEFLDPFFSIQ</sequence>